<dbReference type="GO" id="GO:0003677">
    <property type="term" value="F:DNA binding"/>
    <property type="evidence" value="ECO:0007669"/>
    <property type="project" value="UniProtKB-UniRule"/>
</dbReference>
<dbReference type="Pfam" id="PF04014">
    <property type="entry name" value="MazE_antitoxin"/>
    <property type="match status" value="1"/>
</dbReference>
<evidence type="ECO:0000313" key="4">
    <source>
        <dbReference type="Proteomes" id="UP000231021"/>
    </source>
</evidence>
<dbReference type="PROSITE" id="PS51740">
    <property type="entry name" value="SPOVT_ABRB"/>
    <property type="match status" value="1"/>
</dbReference>
<dbReference type="SUPFAM" id="SSF89447">
    <property type="entry name" value="AbrB/MazE/MraZ-like"/>
    <property type="match status" value="1"/>
</dbReference>
<dbReference type="InterPro" id="IPR007159">
    <property type="entry name" value="SpoVT-AbrB_dom"/>
</dbReference>
<proteinExistence type="predicted"/>
<evidence type="ECO:0000256" key="1">
    <source>
        <dbReference type="PROSITE-ProRule" id="PRU01076"/>
    </source>
</evidence>
<protein>
    <recommendedName>
        <fullName evidence="2">SpoVT-AbrB domain-containing protein</fullName>
    </recommendedName>
</protein>
<keyword evidence="1" id="KW-0238">DNA-binding</keyword>
<accession>A0A2H0BY31</accession>
<dbReference type="EMBL" id="PCTB01000057">
    <property type="protein sequence ID" value="PIP62615.1"/>
    <property type="molecule type" value="Genomic_DNA"/>
</dbReference>
<name>A0A2H0BY31_9BACT</name>
<dbReference type="AlphaFoldDB" id="A0A2H0BY31"/>
<organism evidence="3 4">
    <name type="scientific">Candidatus Roizmanbacteria bacterium CG22_combo_CG10-13_8_21_14_all_35_9</name>
    <dbReference type="NCBI Taxonomy" id="1974861"/>
    <lineage>
        <taxon>Bacteria</taxon>
        <taxon>Candidatus Roizmaniibacteriota</taxon>
    </lineage>
</organism>
<comment type="caution">
    <text evidence="3">The sequence shown here is derived from an EMBL/GenBank/DDBJ whole genome shotgun (WGS) entry which is preliminary data.</text>
</comment>
<evidence type="ECO:0000259" key="2">
    <source>
        <dbReference type="PROSITE" id="PS51740"/>
    </source>
</evidence>
<feature type="domain" description="SpoVT-AbrB" evidence="2">
    <location>
        <begin position="14"/>
        <end position="59"/>
    </location>
</feature>
<sequence>MFGITLLIGITNMQFITTVTQKGQVTIPKSIRNQIGINLNGRVLVKSNNNVVEISPTFDILDLAGTIVPKKMKTIDMARKAMEKHYVRI</sequence>
<dbReference type="Gene3D" id="2.10.260.10">
    <property type="match status" value="1"/>
</dbReference>
<dbReference type="Proteomes" id="UP000231021">
    <property type="component" value="Unassembled WGS sequence"/>
</dbReference>
<reference evidence="3 4" key="1">
    <citation type="submission" date="2017-09" db="EMBL/GenBank/DDBJ databases">
        <title>Depth-based differentiation of microbial function through sediment-hosted aquifers and enrichment of novel symbionts in the deep terrestrial subsurface.</title>
        <authorList>
            <person name="Probst A.J."/>
            <person name="Ladd B."/>
            <person name="Jarett J.K."/>
            <person name="Geller-Mcgrath D.E."/>
            <person name="Sieber C.M."/>
            <person name="Emerson J.B."/>
            <person name="Anantharaman K."/>
            <person name="Thomas B.C."/>
            <person name="Malmstrom R."/>
            <person name="Stieglmeier M."/>
            <person name="Klingl A."/>
            <person name="Woyke T."/>
            <person name="Ryan C.M."/>
            <person name="Banfield J.F."/>
        </authorList>
    </citation>
    <scope>NUCLEOTIDE SEQUENCE [LARGE SCALE GENOMIC DNA]</scope>
    <source>
        <strain evidence="3">CG22_combo_CG10-13_8_21_14_all_35_9</strain>
    </source>
</reference>
<dbReference type="SMART" id="SM00966">
    <property type="entry name" value="SpoVT_AbrB"/>
    <property type="match status" value="1"/>
</dbReference>
<gene>
    <name evidence="3" type="ORF">COW98_03075</name>
</gene>
<dbReference type="NCBIfam" id="TIGR01439">
    <property type="entry name" value="lp_hng_hel_AbrB"/>
    <property type="match status" value="1"/>
</dbReference>
<evidence type="ECO:0000313" key="3">
    <source>
        <dbReference type="EMBL" id="PIP62615.1"/>
    </source>
</evidence>
<dbReference type="InterPro" id="IPR037914">
    <property type="entry name" value="SpoVT-AbrB_sf"/>
</dbReference>